<dbReference type="PANTHER" id="PTHR12654">
    <property type="entry name" value="BILE ACID BETA-GLUCOSIDASE-RELATED"/>
    <property type="match status" value="1"/>
</dbReference>
<sequence>MGSSESERTEAHLHVDCSQPPARTWQRKFDDEGKKVATFSMSMNDLMTMNQESMAMNDVMAIVPFIAKMLRLYVQESAKGQASVYDPFRKWMDNCYRGVPLGALGQFRKHREKLQRAFVSRPGGKSYSTVLSAPKADVLKGIDRAGIGSWDWKLKEKNCTYNGLFPRSWTVYDGEPDPEIKITCRQISPFIPHNYKESSFPVAVFTFTVQNSGSTPADVTLLFTWANSVGGKSELTGNHTNSRMRARDGVHGVLLHHRTADGHPPFTAKDMWEEAKNRGAFGGAPRASASSRPGSSIGAAVAAATTVPAGGMRAVSFALSWSCPEVKFPAGRTYHRRYTKFLGLDRDAAAEQLAHDALLDGLPPKKTSFASSKYGSTAMESFSLDGFHPGDPAADGILRAMATAEERLEASSAFGTAPLGDSEESVGRFLYLEGMEYHLWNTYDVHFYASFALLSLFPELELSLQRDFARAVLHHDPRPMRTLDGATVPRKVLGAVPHDVGLRDPWFQLNAYMIHDPARWKDLNPKFVLQAYRDVAATGDAAFAAAVWPAWALSPPELHGDVRVLPGSVSAVASPAEVVLAREKFEKVASMLRLPEEEQHKGYLRALYQILRQMLLPAAS</sequence>
<dbReference type="EnsemblPlants" id="EMT13354">
    <property type="protein sequence ID" value="EMT13354"/>
    <property type="gene ID" value="F775_04182"/>
</dbReference>
<proteinExistence type="predicted"/>
<feature type="domain" description="Glycosyl-hydrolase family 116 N-terminal" evidence="2">
    <location>
        <begin position="117"/>
        <end position="359"/>
    </location>
</feature>
<dbReference type="AlphaFoldDB" id="N1QY01"/>
<accession>N1QY01</accession>
<dbReference type="Pfam" id="PF12215">
    <property type="entry name" value="Glyco_hydr_116N"/>
    <property type="match status" value="1"/>
</dbReference>
<dbReference type="GO" id="GO:0005975">
    <property type="term" value="P:carbohydrate metabolic process"/>
    <property type="evidence" value="ECO:0007669"/>
    <property type="project" value="InterPro"/>
</dbReference>
<evidence type="ECO:0000313" key="3">
    <source>
        <dbReference type="EnsemblPlants" id="EMT13354"/>
    </source>
</evidence>
<protein>
    <submittedName>
        <fullName evidence="3">Non-lysosomal glucosylceramidase</fullName>
    </submittedName>
</protein>
<dbReference type="GO" id="GO:0008422">
    <property type="term" value="F:beta-glucosidase activity"/>
    <property type="evidence" value="ECO:0007669"/>
    <property type="project" value="TreeGrafter"/>
</dbReference>
<feature type="domain" description="Glycosyl-hydrolase family 116 catalytic region" evidence="1">
    <location>
        <begin position="427"/>
        <end position="550"/>
    </location>
</feature>
<dbReference type="InterPro" id="IPR006775">
    <property type="entry name" value="GH116_catalytic"/>
</dbReference>
<reference evidence="3" key="1">
    <citation type="submission" date="2015-06" db="UniProtKB">
        <authorList>
            <consortium name="EnsemblPlants"/>
        </authorList>
    </citation>
    <scope>IDENTIFICATION</scope>
</reference>
<evidence type="ECO:0000259" key="2">
    <source>
        <dbReference type="Pfam" id="PF12215"/>
    </source>
</evidence>
<dbReference type="PANTHER" id="PTHR12654:SF3">
    <property type="entry name" value="NON-LYSOSOMAL GLUCOSYLCERAMIDASE"/>
    <property type="match status" value="1"/>
</dbReference>
<evidence type="ECO:0000259" key="1">
    <source>
        <dbReference type="Pfam" id="PF04685"/>
    </source>
</evidence>
<dbReference type="InterPro" id="IPR052566">
    <property type="entry name" value="Non-lysos_glucosylceramidase"/>
</dbReference>
<name>N1QY01_AEGTA</name>
<dbReference type="Pfam" id="PF04685">
    <property type="entry name" value="DUF608"/>
    <property type="match status" value="1"/>
</dbReference>
<dbReference type="SUPFAM" id="SSF48208">
    <property type="entry name" value="Six-hairpin glycosidases"/>
    <property type="match status" value="1"/>
</dbReference>
<organism evidence="3">
    <name type="scientific">Aegilops tauschii</name>
    <name type="common">Tausch's goatgrass</name>
    <name type="synonym">Aegilops squarrosa</name>
    <dbReference type="NCBI Taxonomy" id="37682"/>
    <lineage>
        <taxon>Eukaryota</taxon>
        <taxon>Viridiplantae</taxon>
        <taxon>Streptophyta</taxon>
        <taxon>Embryophyta</taxon>
        <taxon>Tracheophyta</taxon>
        <taxon>Spermatophyta</taxon>
        <taxon>Magnoliopsida</taxon>
        <taxon>Liliopsida</taxon>
        <taxon>Poales</taxon>
        <taxon>Poaceae</taxon>
        <taxon>BOP clade</taxon>
        <taxon>Pooideae</taxon>
        <taxon>Triticodae</taxon>
        <taxon>Triticeae</taxon>
        <taxon>Triticinae</taxon>
        <taxon>Aegilops</taxon>
    </lineage>
</organism>
<dbReference type="InterPro" id="IPR008928">
    <property type="entry name" value="6-hairpin_glycosidase_sf"/>
</dbReference>
<dbReference type="InterPro" id="IPR024462">
    <property type="entry name" value="GH116_N"/>
</dbReference>